<evidence type="ECO:0000256" key="5">
    <source>
        <dbReference type="ARBA" id="ARBA00022970"/>
    </source>
</evidence>
<evidence type="ECO:0000313" key="10">
    <source>
        <dbReference type="EMBL" id="EEG49472.1"/>
    </source>
</evidence>
<dbReference type="PROSITE" id="PS50928">
    <property type="entry name" value="ABC_TM1"/>
    <property type="match status" value="1"/>
</dbReference>
<dbReference type="eggNOG" id="COG0765">
    <property type="taxonomic scope" value="Bacteria"/>
</dbReference>
<dbReference type="EMBL" id="ACBZ01000078">
    <property type="protein sequence ID" value="EEG49472.1"/>
    <property type="molecule type" value="Genomic_DNA"/>
</dbReference>
<proteinExistence type="inferred from homology"/>
<dbReference type="InterPro" id="IPR000515">
    <property type="entry name" value="MetI-like"/>
</dbReference>
<gene>
    <name evidence="10" type="ORF">RUMHYD_01608</name>
</gene>
<organism evidence="10 11">
    <name type="scientific">Blautia hydrogenotrophica (strain DSM 10507 / JCM 14656 / S5a33)</name>
    <name type="common">Ruminococcus hydrogenotrophicus</name>
    <dbReference type="NCBI Taxonomy" id="476272"/>
    <lineage>
        <taxon>Bacteria</taxon>
        <taxon>Bacillati</taxon>
        <taxon>Bacillota</taxon>
        <taxon>Clostridia</taxon>
        <taxon>Lachnospirales</taxon>
        <taxon>Lachnospiraceae</taxon>
        <taxon>Blautia</taxon>
    </lineage>
</organism>
<dbReference type="PANTHER" id="PTHR30614:SF0">
    <property type="entry name" value="L-CYSTINE TRANSPORT SYSTEM PERMEASE PROTEIN TCYL"/>
    <property type="match status" value="1"/>
</dbReference>
<dbReference type="CDD" id="cd06261">
    <property type="entry name" value="TM_PBP2"/>
    <property type="match status" value="1"/>
</dbReference>
<evidence type="ECO:0000256" key="8">
    <source>
        <dbReference type="RuleBase" id="RU363032"/>
    </source>
</evidence>
<reference evidence="10 11" key="1">
    <citation type="submission" date="2009-01" db="EMBL/GenBank/DDBJ databases">
        <authorList>
            <person name="Fulton L."/>
            <person name="Clifton S."/>
            <person name="Fulton B."/>
            <person name="Xu J."/>
            <person name="Minx P."/>
            <person name="Pepin K.H."/>
            <person name="Johnson M."/>
            <person name="Bhonagiri V."/>
            <person name="Nash W.E."/>
            <person name="Mardis E.R."/>
            <person name="Wilson R.K."/>
        </authorList>
    </citation>
    <scope>NUCLEOTIDE SEQUENCE [LARGE SCALE GENOMIC DNA]</scope>
    <source>
        <strain evidence="11">DSM 10507 / JCM 14656 / S5a33</strain>
    </source>
</reference>
<keyword evidence="7 8" id="KW-0472">Membrane</keyword>
<keyword evidence="3" id="KW-1003">Cell membrane</keyword>
<keyword evidence="2 8" id="KW-0813">Transport</keyword>
<keyword evidence="4 8" id="KW-0812">Transmembrane</keyword>
<sequence>MVQYIVDGIGITFKLVPCVVVSTLIVGILVGVVRFRKIPVVSQIIDLYVTAMRGIPPLVVLMMLYFTVNMSSAFMTAFVALTLYHGAYVSEVVRGGLTAIPRGQMEAGKSLGLGFVRIMFSIYLPQIMKQIIPTLCGQYILVVKDTTLVSVVGLQDLMWNAKELMAVTYKPMEIYLIVGLIYFVICWVIDIIANRVENKVTGVSKARMREVTQ</sequence>
<dbReference type="InterPro" id="IPR010065">
    <property type="entry name" value="AA_ABC_transptr_permease_3TM"/>
</dbReference>
<dbReference type="PANTHER" id="PTHR30614">
    <property type="entry name" value="MEMBRANE COMPONENT OF AMINO ACID ABC TRANSPORTER"/>
    <property type="match status" value="1"/>
</dbReference>
<reference evidence="10 11" key="2">
    <citation type="submission" date="2009-02" db="EMBL/GenBank/DDBJ databases">
        <title>Draft genome sequence of Blautia hydrogenotrophica DSM 10507 (Ruminococcus hydrogenotrophicus DSM 10507).</title>
        <authorList>
            <person name="Sudarsanam P."/>
            <person name="Ley R."/>
            <person name="Guruge J."/>
            <person name="Turnbaugh P.J."/>
            <person name="Mahowald M."/>
            <person name="Liep D."/>
            <person name="Gordon J."/>
        </authorList>
    </citation>
    <scope>NUCLEOTIDE SEQUENCE [LARGE SCALE GENOMIC DNA]</scope>
    <source>
        <strain evidence="11">DSM 10507 / JCM 14656 / S5a33</strain>
    </source>
</reference>
<name>C0CL87_BLAHS</name>
<keyword evidence="5" id="KW-0029">Amino-acid transport</keyword>
<evidence type="ECO:0000256" key="6">
    <source>
        <dbReference type="ARBA" id="ARBA00022989"/>
    </source>
</evidence>
<evidence type="ECO:0000256" key="1">
    <source>
        <dbReference type="ARBA" id="ARBA00004651"/>
    </source>
</evidence>
<dbReference type="HOGENOM" id="CLU_019602_1_1_9"/>
<dbReference type="InterPro" id="IPR043429">
    <property type="entry name" value="ArtM/GltK/GlnP/TcyL/YhdX-like"/>
</dbReference>
<protein>
    <recommendedName>
        <fullName evidence="9">ABC transmembrane type-1 domain-containing protein</fullName>
    </recommendedName>
</protein>
<evidence type="ECO:0000259" key="9">
    <source>
        <dbReference type="PROSITE" id="PS50928"/>
    </source>
</evidence>
<evidence type="ECO:0000256" key="2">
    <source>
        <dbReference type="ARBA" id="ARBA00022448"/>
    </source>
</evidence>
<comment type="subcellular location">
    <subcellularLocation>
        <location evidence="1 8">Cell membrane</location>
        <topology evidence="1 8">Multi-pass membrane protein</topology>
    </subcellularLocation>
</comment>
<feature type="transmembrane region" description="Helical" evidence="8">
    <location>
        <begin position="12"/>
        <end position="33"/>
    </location>
</feature>
<dbReference type="Gene3D" id="1.10.3720.10">
    <property type="entry name" value="MetI-like"/>
    <property type="match status" value="1"/>
</dbReference>
<dbReference type="NCBIfam" id="TIGR01726">
    <property type="entry name" value="HEQRo_perm_3TM"/>
    <property type="match status" value="1"/>
</dbReference>
<dbReference type="GO" id="GO:0022857">
    <property type="term" value="F:transmembrane transporter activity"/>
    <property type="evidence" value="ECO:0007669"/>
    <property type="project" value="InterPro"/>
</dbReference>
<keyword evidence="11" id="KW-1185">Reference proteome</keyword>
<evidence type="ECO:0000256" key="4">
    <source>
        <dbReference type="ARBA" id="ARBA00022692"/>
    </source>
</evidence>
<dbReference type="PATRIC" id="fig|476272.21.peg.2958"/>
<comment type="similarity">
    <text evidence="8">Belongs to the binding-protein-dependent transport system permease family.</text>
</comment>
<feature type="domain" description="ABC transmembrane type-1" evidence="9">
    <location>
        <begin position="9"/>
        <end position="193"/>
    </location>
</feature>
<feature type="transmembrane region" description="Helical" evidence="8">
    <location>
        <begin position="174"/>
        <end position="193"/>
    </location>
</feature>
<evidence type="ECO:0000256" key="3">
    <source>
        <dbReference type="ARBA" id="ARBA00022475"/>
    </source>
</evidence>
<dbReference type="InterPro" id="IPR035906">
    <property type="entry name" value="MetI-like_sf"/>
</dbReference>
<dbReference type="Proteomes" id="UP000003100">
    <property type="component" value="Unassembled WGS sequence"/>
</dbReference>
<dbReference type="Pfam" id="PF00528">
    <property type="entry name" value="BPD_transp_1"/>
    <property type="match status" value="1"/>
</dbReference>
<dbReference type="AlphaFoldDB" id="C0CL87"/>
<evidence type="ECO:0000256" key="7">
    <source>
        <dbReference type="ARBA" id="ARBA00023136"/>
    </source>
</evidence>
<dbReference type="GO" id="GO:0006865">
    <property type="term" value="P:amino acid transport"/>
    <property type="evidence" value="ECO:0007669"/>
    <property type="project" value="UniProtKB-KW"/>
</dbReference>
<accession>C0CL87</accession>
<keyword evidence="6 8" id="KW-1133">Transmembrane helix</keyword>
<evidence type="ECO:0000313" key="11">
    <source>
        <dbReference type="Proteomes" id="UP000003100"/>
    </source>
</evidence>
<dbReference type="GO" id="GO:0043190">
    <property type="term" value="C:ATP-binding cassette (ABC) transporter complex"/>
    <property type="evidence" value="ECO:0007669"/>
    <property type="project" value="InterPro"/>
</dbReference>
<dbReference type="SUPFAM" id="SSF161098">
    <property type="entry name" value="MetI-like"/>
    <property type="match status" value="1"/>
</dbReference>